<feature type="chain" id="PRO_5043696395" description="Gnk2-homologous domain-containing protein" evidence="3">
    <location>
        <begin position="29"/>
        <end position="146"/>
    </location>
</feature>
<gene>
    <name evidence="5" type="ORF">LTRI10_LOCUS48772</name>
</gene>
<dbReference type="Proteomes" id="UP001497516">
    <property type="component" value="Chromosome 8"/>
</dbReference>
<protein>
    <recommendedName>
        <fullName evidence="4">Gnk2-homologous domain-containing protein</fullName>
    </recommendedName>
</protein>
<evidence type="ECO:0000256" key="2">
    <source>
        <dbReference type="ARBA" id="ARBA00022737"/>
    </source>
</evidence>
<evidence type="ECO:0000259" key="4">
    <source>
        <dbReference type="PROSITE" id="PS51473"/>
    </source>
</evidence>
<organism evidence="5 6">
    <name type="scientific">Linum trigynum</name>
    <dbReference type="NCBI Taxonomy" id="586398"/>
    <lineage>
        <taxon>Eukaryota</taxon>
        <taxon>Viridiplantae</taxon>
        <taxon>Streptophyta</taxon>
        <taxon>Embryophyta</taxon>
        <taxon>Tracheophyta</taxon>
        <taxon>Spermatophyta</taxon>
        <taxon>Magnoliopsida</taxon>
        <taxon>eudicotyledons</taxon>
        <taxon>Gunneridae</taxon>
        <taxon>Pentapetalae</taxon>
        <taxon>rosids</taxon>
        <taxon>fabids</taxon>
        <taxon>Malpighiales</taxon>
        <taxon>Linaceae</taxon>
        <taxon>Linum</taxon>
    </lineage>
</organism>
<feature type="domain" description="Gnk2-homologous" evidence="4">
    <location>
        <begin position="35"/>
        <end position="143"/>
    </location>
</feature>
<name>A0AAV2GF09_9ROSI</name>
<dbReference type="Gene3D" id="3.30.430.20">
    <property type="entry name" value="Gnk2 domain, C-X8-C-X2-C motif"/>
    <property type="match status" value="1"/>
</dbReference>
<evidence type="ECO:0000313" key="5">
    <source>
        <dbReference type="EMBL" id="CAL1409259.1"/>
    </source>
</evidence>
<proteinExistence type="predicted"/>
<dbReference type="InterPro" id="IPR002902">
    <property type="entry name" value="GNK2"/>
</dbReference>
<evidence type="ECO:0000313" key="6">
    <source>
        <dbReference type="Proteomes" id="UP001497516"/>
    </source>
</evidence>
<accession>A0AAV2GF09</accession>
<keyword evidence="2" id="KW-0677">Repeat</keyword>
<dbReference type="Pfam" id="PF01657">
    <property type="entry name" value="Stress-antifung"/>
    <property type="match status" value="1"/>
</dbReference>
<keyword evidence="1 3" id="KW-0732">Signal</keyword>
<dbReference type="AlphaFoldDB" id="A0AAV2GF09"/>
<feature type="signal peptide" evidence="3">
    <location>
        <begin position="1"/>
        <end position="28"/>
    </location>
</feature>
<reference evidence="5 6" key="1">
    <citation type="submission" date="2024-04" db="EMBL/GenBank/DDBJ databases">
        <authorList>
            <person name="Fracassetti M."/>
        </authorList>
    </citation>
    <scope>NUCLEOTIDE SEQUENCE [LARGE SCALE GENOMIC DNA]</scope>
</reference>
<dbReference type="EMBL" id="OZ034821">
    <property type="protein sequence ID" value="CAL1409259.1"/>
    <property type="molecule type" value="Genomic_DNA"/>
</dbReference>
<dbReference type="PROSITE" id="PS51473">
    <property type="entry name" value="GNK2"/>
    <property type="match status" value="1"/>
</dbReference>
<evidence type="ECO:0000256" key="3">
    <source>
        <dbReference type="SAM" id="SignalP"/>
    </source>
</evidence>
<dbReference type="InterPro" id="IPR038408">
    <property type="entry name" value="GNK2_sf"/>
</dbReference>
<dbReference type="CDD" id="cd23509">
    <property type="entry name" value="Gnk2-like"/>
    <property type="match status" value="1"/>
</dbReference>
<sequence length="146" mass="16149">MLALVVMVKNLVLAICTMFCCLLQVISSFDDPLCAGPDSRSGRCSGDPLPDPSAVLQGSIFDDFRENQFQDGNVTGCYDRYFYDEDGAPFQVYANFNCDDAPSDECRDCYKKGFARLKEGCVGRAGGTVLLEKCCVRYETAYDFCT</sequence>
<keyword evidence="6" id="KW-1185">Reference proteome</keyword>
<evidence type="ECO:0000256" key="1">
    <source>
        <dbReference type="ARBA" id="ARBA00022729"/>
    </source>
</evidence>